<name>A0A6J4IYK8_9CYAN</name>
<accession>A0A6J4IYK8</accession>
<organism evidence="1">
    <name type="scientific">uncultured Coleofasciculus sp</name>
    <dbReference type="NCBI Taxonomy" id="1267456"/>
    <lineage>
        <taxon>Bacteria</taxon>
        <taxon>Bacillati</taxon>
        <taxon>Cyanobacteriota</taxon>
        <taxon>Cyanophyceae</taxon>
        <taxon>Coleofasciculales</taxon>
        <taxon>Coleofasciculaceae</taxon>
        <taxon>Coleofasciculus</taxon>
        <taxon>environmental samples</taxon>
    </lineage>
</organism>
<dbReference type="EMBL" id="CADCTM010000407">
    <property type="protein sequence ID" value="CAA9264360.1"/>
    <property type="molecule type" value="Genomic_DNA"/>
</dbReference>
<dbReference type="AlphaFoldDB" id="A0A6J4IYK8"/>
<evidence type="ECO:0000313" key="1">
    <source>
        <dbReference type="EMBL" id="CAA9264360.1"/>
    </source>
</evidence>
<proteinExistence type="predicted"/>
<protein>
    <submittedName>
        <fullName evidence="1">Uncharacterized protein</fullName>
    </submittedName>
</protein>
<sequence>MTYKEKLNPWCIIRPIPNLQAQIVARFRRRVDAEGRLKILKRMTPNGSFEIVFDIATKNTDSADGSPTV</sequence>
<gene>
    <name evidence="1" type="ORF">AVDCRST_MAG92-2655</name>
</gene>
<reference evidence="1" key="1">
    <citation type="submission" date="2020-02" db="EMBL/GenBank/DDBJ databases">
        <authorList>
            <person name="Meier V. D."/>
        </authorList>
    </citation>
    <scope>NUCLEOTIDE SEQUENCE</scope>
    <source>
        <strain evidence="1">AVDCRST_MAG92</strain>
    </source>
</reference>